<dbReference type="Pfam" id="PF07876">
    <property type="entry name" value="Dabb"/>
    <property type="match status" value="1"/>
</dbReference>
<dbReference type="SUPFAM" id="SSF54909">
    <property type="entry name" value="Dimeric alpha+beta barrel"/>
    <property type="match status" value="1"/>
</dbReference>
<dbReference type="RefSeq" id="WP_344144989.1">
    <property type="nucleotide sequence ID" value="NZ_BAAANF010000002.1"/>
</dbReference>
<reference evidence="3" key="1">
    <citation type="journal article" date="2019" name="Int. J. Syst. Evol. Microbiol.">
        <title>The Global Catalogue of Microorganisms (GCM) 10K type strain sequencing project: providing services to taxonomists for standard genome sequencing and annotation.</title>
        <authorList>
            <consortium name="The Broad Institute Genomics Platform"/>
            <consortium name="The Broad Institute Genome Sequencing Center for Infectious Disease"/>
            <person name="Wu L."/>
            <person name="Ma J."/>
        </authorList>
    </citation>
    <scope>NUCLEOTIDE SEQUENCE [LARGE SCALE GENOMIC DNA]</scope>
    <source>
        <strain evidence="3">JCM 14307</strain>
    </source>
</reference>
<keyword evidence="3" id="KW-1185">Reference proteome</keyword>
<comment type="caution">
    <text evidence="2">The sequence shown here is derived from an EMBL/GenBank/DDBJ whole genome shotgun (WGS) entry which is preliminary data.</text>
</comment>
<accession>A0ABP4S445</accession>
<dbReference type="InterPro" id="IPR011008">
    <property type="entry name" value="Dimeric_a/b-barrel"/>
</dbReference>
<gene>
    <name evidence="2" type="ORF">GCM10009745_06670</name>
</gene>
<organism evidence="2 3">
    <name type="scientific">Kribbella yunnanensis</name>
    <dbReference type="NCBI Taxonomy" id="190194"/>
    <lineage>
        <taxon>Bacteria</taxon>
        <taxon>Bacillati</taxon>
        <taxon>Actinomycetota</taxon>
        <taxon>Actinomycetes</taxon>
        <taxon>Propionibacteriales</taxon>
        <taxon>Kribbellaceae</taxon>
        <taxon>Kribbella</taxon>
    </lineage>
</organism>
<evidence type="ECO:0000259" key="1">
    <source>
        <dbReference type="PROSITE" id="PS51502"/>
    </source>
</evidence>
<evidence type="ECO:0000313" key="3">
    <source>
        <dbReference type="Proteomes" id="UP001500280"/>
    </source>
</evidence>
<dbReference type="InterPro" id="IPR013097">
    <property type="entry name" value="Dabb"/>
</dbReference>
<dbReference type="EMBL" id="BAAANF010000002">
    <property type="protein sequence ID" value="GAA1667075.1"/>
    <property type="molecule type" value="Genomic_DNA"/>
</dbReference>
<evidence type="ECO:0000313" key="2">
    <source>
        <dbReference type="EMBL" id="GAA1667075.1"/>
    </source>
</evidence>
<dbReference type="Proteomes" id="UP001500280">
    <property type="component" value="Unassembled WGS sequence"/>
</dbReference>
<proteinExistence type="predicted"/>
<sequence length="128" mass="14138">MFVNVLRFRFKDGVTAAEQTEVLAVMRRTATLESTVVGVVGADLGDPADGFTHAYLAVIPDLEAFKRYTWDPVHLSGDDLIMDKLEKMSAVRISDDDPAVGQAMYAEVAAKRAKFPEWSKRVGELFGE</sequence>
<protein>
    <recommendedName>
        <fullName evidence="1">Stress-response A/B barrel domain-containing protein</fullName>
    </recommendedName>
</protein>
<dbReference type="SMART" id="SM00886">
    <property type="entry name" value="Dabb"/>
    <property type="match status" value="1"/>
</dbReference>
<dbReference type="PROSITE" id="PS51502">
    <property type="entry name" value="S_R_A_B_BARREL"/>
    <property type="match status" value="1"/>
</dbReference>
<name>A0ABP4S445_9ACTN</name>
<feature type="domain" description="Stress-response A/B barrel" evidence="1">
    <location>
        <begin position="2"/>
        <end position="93"/>
    </location>
</feature>
<dbReference type="Gene3D" id="3.30.70.100">
    <property type="match status" value="1"/>
</dbReference>